<reference evidence="2 3" key="1">
    <citation type="journal article" date="2014" name="Agronomy (Basel)">
        <title>A Draft Genome Sequence for Ensete ventricosum, the Drought-Tolerant Tree Against Hunger.</title>
        <authorList>
            <person name="Harrison J."/>
            <person name="Moore K.A."/>
            <person name="Paszkiewicz K."/>
            <person name="Jones T."/>
            <person name="Grant M."/>
            <person name="Ambacheew D."/>
            <person name="Muzemil S."/>
            <person name="Studholme D.J."/>
        </authorList>
    </citation>
    <scope>NUCLEOTIDE SEQUENCE [LARGE SCALE GENOMIC DNA]</scope>
</reference>
<dbReference type="EMBL" id="AMZH03005019">
    <property type="protein sequence ID" value="RRT67517.1"/>
    <property type="molecule type" value="Genomic_DNA"/>
</dbReference>
<evidence type="ECO:0000313" key="3">
    <source>
        <dbReference type="Proteomes" id="UP000287651"/>
    </source>
</evidence>
<evidence type="ECO:0000313" key="2">
    <source>
        <dbReference type="EMBL" id="RRT67517.1"/>
    </source>
</evidence>
<name>A0A426ZU12_ENSVE</name>
<gene>
    <name evidence="2" type="ORF">B296_00006863</name>
</gene>
<protein>
    <submittedName>
        <fullName evidence="2">Uncharacterized protein</fullName>
    </submittedName>
</protein>
<feature type="compositionally biased region" description="Basic and acidic residues" evidence="1">
    <location>
        <begin position="1"/>
        <end position="17"/>
    </location>
</feature>
<dbReference type="Proteomes" id="UP000287651">
    <property type="component" value="Unassembled WGS sequence"/>
</dbReference>
<evidence type="ECO:0000256" key="1">
    <source>
        <dbReference type="SAM" id="MobiDB-lite"/>
    </source>
</evidence>
<dbReference type="AlphaFoldDB" id="A0A426ZU12"/>
<accession>A0A426ZU12</accession>
<comment type="caution">
    <text evidence="2">The sequence shown here is derived from an EMBL/GenBank/DDBJ whole genome shotgun (WGS) entry which is preliminary data.</text>
</comment>
<organism evidence="2 3">
    <name type="scientific">Ensete ventricosum</name>
    <name type="common">Abyssinian banana</name>
    <name type="synonym">Musa ensete</name>
    <dbReference type="NCBI Taxonomy" id="4639"/>
    <lineage>
        <taxon>Eukaryota</taxon>
        <taxon>Viridiplantae</taxon>
        <taxon>Streptophyta</taxon>
        <taxon>Embryophyta</taxon>
        <taxon>Tracheophyta</taxon>
        <taxon>Spermatophyta</taxon>
        <taxon>Magnoliopsida</taxon>
        <taxon>Liliopsida</taxon>
        <taxon>Zingiberales</taxon>
        <taxon>Musaceae</taxon>
        <taxon>Ensete</taxon>
    </lineage>
</organism>
<sequence>MAGEDAGKDKVGGVDDKDAQEEEEGPGDHYMPSVRLVDTHPPKVGSEAPELIVSTGEAACVRRSARQ</sequence>
<feature type="region of interest" description="Disordered" evidence="1">
    <location>
        <begin position="1"/>
        <end position="49"/>
    </location>
</feature>
<proteinExistence type="predicted"/>